<organism evidence="1 2">
    <name type="scientific">Gossypium aridum</name>
    <name type="common">American cotton</name>
    <name type="synonym">Erioxylum aridum</name>
    <dbReference type="NCBI Taxonomy" id="34290"/>
    <lineage>
        <taxon>Eukaryota</taxon>
        <taxon>Viridiplantae</taxon>
        <taxon>Streptophyta</taxon>
        <taxon>Embryophyta</taxon>
        <taxon>Tracheophyta</taxon>
        <taxon>Spermatophyta</taxon>
        <taxon>Magnoliopsida</taxon>
        <taxon>eudicotyledons</taxon>
        <taxon>Gunneridae</taxon>
        <taxon>Pentapetalae</taxon>
        <taxon>rosids</taxon>
        <taxon>malvids</taxon>
        <taxon>Malvales</taxon>
        <taxon>Malvaceae</taxon>
        <taxon>Malvoideae</taxon>
        <taxon>Gossypium</taxon>
    </lineage>
</organism>
<name>A0A7J8Y523_GOSAI</name>
<dbReference type="InterPro" id="IPR036920">
    <property type="entry name" value="Ribosomal_uL16_sf"/>
</dbReference>
<reference evidence="1 2" key="1">
    <citation type="journal article" date="2019" name="Genome Biol. Evol.">
        <title>Insights into the evolution of the New World diploid cottons (Gossypium, subgenus Houzingenia) based on genome sequencing.</title>
        <authorList>
            <person name="Grover C.E."/>
            <person name="Arick M.A. 2nd"/>
            <person name="Thrash A."/>
            <person name="Conover J.L."/>
            <person name="Sanders W.S."/>
            <person name="Peterson D.G."/>
            <person name="Frelichowski J.E."/>
            <person name="Scheffler J.A."/>
            <person name="Scheffler B.E."/>
            <person name="Wendel J.F."/>
        </authorList>
    </citation>
    <scope>NUCLEOTIDE SEQUENCE [LARGE SCALE GENOMIC DNA]</scope>
    <source>
        <strain evidence="1">185</strain>
        <tissue evidence="1">Leaf</tissue>
    </source>
</reference>
<evidence type="ECO:0000313" key="1">
    <source>
        <dbReference type="EMBL" id="MBA0694512.1"/>
    </source>
</evidence>
<keyword evidence="2" id="KW-1185">Reference proteome</keyword>
<sequence length="39" mass="4474">MDSGKEYPEYWVTVIKLSIILYELSEVTENIARKAISIA</sequence>
<feature type="non-terminal residue" evidence="1">
    <location>
        <position position="39"/>
    </location>
</feature>
<dbReference type="Gene3D" id="3.90.1170.10">
    <property type="entry name" value="Ribosomal protein L10e/L16"/>
    <property type="match status" value="1"/>
</dbReference>
<dbReference type="EMBL" id="JABFAA010000010">
    <property type="protein sequence ID" value="MBA0694512.1"/>
    <property type="molecule type" value="Genomic_DNA"/>
</dbReference>
<dbReference type="GO" id="GO:0006412">
    <property type="term" value="P:translation"/>
    <property type="evidence" value="ECO:0007669"/>
    <property type="project" value="InterPro"/>
</dbReference>
<dbReference type="GO" id="GO:0005840">
    <property type="term" value="C:ribosome"/>
    <property type="evidence" value="ECO:0007669"/>
    <property type="project" value="InterPro"/>
</dbReference>
<protein>
    <submittedName>
        <fullName evidence="1">Uncharacterized protein</fullName>
    </submittedName>
</protein>
<dbReference type="Proteomes" id="UP000593577">
    <property type="component" value="Unassembled WGS sequence"/>
</dbReference>
<proteinExistence type="predicted"/>
<dbReference type="GO" id="GO:0003735">
    <property type="term" value="F:structural constituent of ribosome"/>
    <property type="evidence" value="ECO:0007669"/>
    <property type="project" value="InterPro"/>
</dbReference>
<comment type="caution">
    <text evidence="1">The sequence shown here is derived from an EMBL/GenBank/DDBJ whole genome shotgun (WGS) entry which is preliminary data.</text>
</comment>
<dbReference type="SUPFAM" id="SSF54686">
    <property type="entry name" value="Ribosomal protein L16p/L10e"/>
    <property type="match status" value="1"/>
</dbReference>
<dbReference type="AlphaFoldDB" id="A0A7J8Y523"/>
<evidence type="ECO:0000313" key="2">
    <source>
        <dbReference type="Proteomes" id="UP000593577"/>
    </source>
</evidence>
<gene>
    <name evidence="1" type="ORF">Goari_004796</name>
</gene>
<accession>A0A7J8Y523</accession>